<keyword evidence="2" id="KW-0808">Transferase</keyword>
<dbReference type="InterPro" id="IPR015353">
    <property type="entry name" value="Rubisco_LSMT_subst-bd"/>
</dbReference>
<dbReference type="AlphaFoldDB" id="A0A6V1NVS5"/>
<dbReference type="InterPro" id="IPR046341">
    <property type="entry name" value="SET_dom_sf"/>
</dbReference>
<dbReference type="PANTHER" id="PTHR13271:SF137">
    <property type="entry name" value="SET DOMAIN-CONTAINING PROTEIN"/>
    <property type="match status" value="1"/>
</dbReference>
<dbReference type="EMBL" id="HBIU01026359">
    <property type="protein sequence ID" value="CAE0633475.1"/>
    <property type="molecule type" value="Transcribed_RNA"/>
</dbReference>
<dbReference type="CDD" id="cd10527">
    <property type="entry name" value="SET_LSMT"/>
    <property type="match status" value="1"/>
</dbReference>
<accession>A0A6V1NVS5</accession>
<evidence type="ECO:0000313" key="5">
    <source>
        <dbReference type="EMBL" id="CAE0633475.1"/>
    </source>
</evidence>
<dbReference type="PANTHER" id="PTHR13271">
    <property type="entry name" value="UNCHARACTERIZED PUTATIVE METHYLTRANSFERASE"/>
    <property type="match status" value="1"/>
</dbReference>
<evidence type="ECO:0000256" key="2">
    <source>
        <dbReference type="ARBA" id="ARBA00022679"/>
    </source>
</evidence>
<dbReference type="Gene3D" id="3.90.1420.10">
    <property type="entry name" value="Rubisco LSMT, substrate-binding domain"/>
    <property type="match status" value="1"/>
</dbReference>
<name>A0A6V1NVS5_HETAK</name>
<evidence type="ECO:0000256" key="1">
    <source>
        <dbReference type="ARBA" id="ARBA00022603"/>
    </source>
</evidence>
<evidence type="ECO:0000256" key="3">
    <source>
        <dbReference type="ARBA" id="ARBA00022691"/>
    </source>
</evidence>
<dbReference type="GO" id="GO:0032259">
    <property type="term" value="P:methylation"/>
    <property type="evidence" value="ECO:0007669"/>
    <property type="project" value="UniProtKB-KW"/>
</dbReference>
<dbReference type="Pfam" id="PF09273">
    <property type="entry name" value="Rubis-subs-bind"/>
    <property type="match status" value="1"/>
</dbReference>
<dbReference type="PROSITE" id="PS50280">
    <property type="entry name" value="SET"/>
    <property type="match status" value="1"/>
</dbReference>
<dbReference type="InterPro" id="IPR050600">
    <property type="entry name" value="SETD3_SETD6_MTase"/>
</dbReference>
<gene>
    <name evidence="5" type="ORF">HAKA00212_LOCUS12188</name>
</gene>
<keyword evidence="1" id="KW-0489">Methyltransferase</keyword>
<proteinExistence type="predicted"/>
<dbReference type="SUPFAM" id="SSF82199">
    <property type="entry name" value="SET domain"/>
    <property type="match status" value="1"/>
</dbReference>
<reference evidence="5" key="1">
    <citation type="submission" date="2021-01" db="EMBL/GenBank/DDBJ databases">
        <authorList>
            <person name="Corre E."/>
            <person name="Pelletier E."/>
            <person name="Niang G."/>
            <person name="Scheremetjew M."/>
            <person name="Finn R."/>
            <person name="Kale V."/>
            <person name="Holt S."/>
            <person name="Cochrane G."/>
            <person name="Meng A."/>
            <person name="Brown T."/>
            <person name="Cohen L."/>
        </authorList>
    </citation>
    <scope>NUCLEOTIDE SEQUENCE</scope>
    <source>
        <strain evidence="5">CCMP3107</strain>
    </source>
</reference>
<dbReference type="Gene3D" id="3.90.1410.10">
    <property type="entry name" value="set domain protein methyltransferase, domain 1"/>
    <property type="match status" value="1"/>
</dbReference>
<evidence type="ECO:0000259" key="4">
    <source>
        <dbReference type="PROSITE" id="PS50280"/>
    </source>
</evidence>
<dbReference type="SUPFAM" id="SSF81822">
    <property type="entry name" value="RuBisCo LSMT C-terminal, substrate-binding domain"/>
    <property type="match status" value="1"/>
</dbReference>
<keyword evidence="3" id="KW-0949">S-adenosyl-L-methionine</keyword>
<dbReference type="InterPro" id="IPR001214">
    <property type="entry name" value="SET_dom"/>
</dbReference>
<protein>
    <recommendedName>
        <fullName evidence="4">SET domain-containing protein</fullName>
    </recommendedName>
</protein>
<dbReference type="InterPro" id="IPR036464">
    <property type="entry name" value="Rubisco_LSMT_subst-bd_sf"/>
</dbReference>
<organism evidence="5">
    <name type="scientific">Heterosigma akashiwo</name>
    <name type="common">Chromophytic alga</name>
    <name type="synonym">Heterosigma carterae</name>
    <dbReference type="NCBI Taxonomy" id="2829"/>
    <lineage>
        <taxon>Eukaryota</taxon>
        <taxon>Sar</taxon>
        <taxon>Stramenopiles</taxon>
        <taxon>Ochrophyta</taxon>
        <taxon>Raphidophyceae</taxon>
        <taxon>Chattonellales</taxon>
        <taxon>Chattonellaceae</taxon>
        <taxon>Heterosigma</taxon>
    </lineage>
</organism>
<sequence length="468" mass="53276">MAIFEKWLLDNGSKYPQLEMREYDEEVRGVHAKEEIEEDVNIVEIPLSCLITVEMGKQTEVGQAVLAANLDLDAPKHVFLMLFMLVDRKNPDSFFKPYYDTLPPTLSNMPIFWSEEELRWLDGSYLQTQVEDRRFAIENDYAAICELVPGFAEVATLAEFKWARMCVCSRNFGLVVNGTRTSAMVPLADMLNHYRPRETKWTFDNGLQAFTITTLMGIRGGAQVYDSYGQKCNHRFLLNYGFSIENNVEPDGFCPNEVPFEFKLNPSDPIFDRKAQFWKADGGPMVKRIRVAVSDNENTRVAYSFLRVMVATPEEFDLMEGNSRFIYRTAKDIRFPFGLRNEKAALEVFAGICEEYLSKYPATYEDDKALLESGSLKPFSNQRHAVIQVMGEKKILLHYLDLCRTALALIAEDAPLTDEKQAELYAQKGQHIGDYCANVVGQIRRHEQAKAKALAAPVRQMAAGPTII</sequence>
<dbReference type="GO" id="GO:0016279">
    <property type="term" value="F:protein-lysine N-methyltransferase activity"/>
    <property type="evidence" value="ECO:0007669"/>
    <property type="project" value="TreeGrafter"/>
</dbReference>
<feature type="domain" description="SET" evidence="4">
    <location>
        <begin position="16"/>
        <end position="229"/>
    </location>
</feature>